<feature type="region of interest" description="Disordered" evidence="1">
    <location>
        <begin position="179"/>
        <end position="220"/>
    </location>
</feature>
<keyword evidence="2" id="KW-1185">Reference proteome</keyword>
<evidence type="ECO:0000313" key="3">
    <source>
        <dbReference type="WBParaSite" id="HCON_00184850-00001"/>
    </source>
</evidence>
<accession>A0A7I4Z4Y1</accession>
<sequence>MVRTQYVNLTRGGDVARDRSAPLGFHAQVDHFIFHRIASYFQARAVRRQDDGRWRPATTIDADTLPASIRPRHASSIADAQAPIRCARRDPCARDQAWPFNKSGGSHDTGGGNDDRRGVPAVAEPSPSLPTAATQLNKHTCDARRERHRGGGARSEQHRRGGVAVDDIGDVLPAVYATAGGGARRERHRSGGARSGRHRSDVARCGRHRSGGARLATPRWWRPPGRHRDCGARRERHRSGVARCGRHRGGGVRLDGIGVVVPAVDDTGAVVPALNGIRAVVPAVDDTGAVVPALNGIGAMLSVVDDTGTVVPAVNGIGAVLPAVDDTGAVASAWTASGLWCPLWTTPELWCPP</sequence>
<reference evidence="3" key="1">
    <citation type="submission" date="2020-12" db="UniProtKB">
        <authorList>
            <consortium name="WormBaseParasite"/>
        </authorList>
    </citation>
    <scope>IDENTIFICATION</scope>
    <source>
        <strain evidence="3">MHco3</strain>
    </source>
</reference>
<dbReference type="Proteomes" id="UP000025227">
    <property type="component" value="Unplaced"/>
</dbReference>
<dbReference type="AlphaFoldDB" id="A0A7I4Z4Y1"/>
<evidence type="ECO:0000256" key="1">
    <source>
        <dbReference type="SAM" id="MobiDB-lite"/>
    </source>
</evidence>
<protein>
    <submittedName>
        <fullName evidence="3">PE-PGRS family protein</fullName>
    </submittedName>
</protein>
<feature type="region of interest" description="Disordered" evidence="1">
    <location>
        <begin position="95"/>
        <end position="133"/>
    </location>
</feature>
<evidence type="ECO:0000313" key="2">
    <source>
        <dbReference type="Proteomes" id="UP000025227"/>
    </source>
</evidence>
<feature type="compositionally biased region" description="Basic residues" evidence="1">
    <location>
        <begin position="185"/>
        <end position="197"/>
    </location>
</feature>
<dbReference type="WBParaSite" id="HCON_00184850-00001">
    <property type="protein sequence ID" value="HCON_00184850-00001"/>
    <property type="gene ID" value="HCON_00184850"/>
</dbReference>
<name>A0A7I4Z4Y1_HAECO</name>
<organism evidence="2 3">
    <name type="scientific">Haemonchus contortus</name>
    <name type="common">Barber pole worm</name>
    <dbReference type="NCBI Taxonomy" id="6289"/>
    <lineage>
        <taxon>Eukaryota</taxon>
        <taxon>Metazoa</taxon>
        <taxon>Ecdysozoa</taxon>
        <taxon>Nematoda</taxon>
        <taxon>Chromadorea</taxon>
        <taxon>Rhabditida</taxon>
        <taxon>Rhabditina</taxon>
        <taxon>Rhabditomorpha</taxon>
        <taxon>Strongyloidea</taxon>
        <taxon>Trichostrongylidae</taxon>
        <taxon>Haemonchus</taxon>
    </lineage>
</organism>
<proteinExistence type="predicted"/>
<dbReference type="OrthoDB" id="10264062at2759"/>